<dbReference type="GO" id="GO:0006790">
    <property type="term" value="P:sulfur compound metabolic process"/>
    <property type="evidence" value="ECO:0000318"/>
    <property type="project" value="GO_Central"/>
</dbReference>
<dbReference type="GO" id="GO:0140104">
    <property type="term" value="F:molecular carrier activity"/>
    <property type="evidence" value="ECO:0007669"/>
    <property type="project" value="InterPro"/>
</dbReference>
<dbReference type="SUPFAM" id="SSF53850">
    <property type="entry name" value="Periplasmic binding protein-like II"/>
    <property type="match status" value="1"/>
</dbReference>
<reference evidence="7" key="1">
    <citation type="journal article" date="2010" name="Nat. Biotechnol.">
        <title>Draft genome sequence of the oilseed species Ricinus communis.</title>
        <authorList>
            <person name="Chan A.P."/>
            <person name="Crabtree J."/>
            <person name="Zhao Q."/>
            <person name="Lorenzi H."/>
            <person name="Orvis J."/>
            <person name="Puiu D."/>
            <person name="Melake-Berhan A."/>
            <person name="Jones K.M."/>
            <person name="Redman J."/>
            <person name="Chen G."/>
            <person name="Cahoon E.B."/>
            <person name="Gedil M."/>
            <person name="Stanke M."/>
            <person name="Haas B.J."/>
            <person name="Wortman J.R."/>
            <person name="Fraser-Liggett C.M."/>
            <person name="Ravel J."/>
            <person name="Rabinowicz P.D."/>
        </authorList>
    </citation>
    <scope>NUCLEOTIDE SEQUENCE [LARGE SCALE GENOMIC DNA]</scope>
    <source>
        <strain evidence="7">cv. Hale</strain>
    </source>
</reference>
<evidence type="ECO:0000256" key="3">
    <source>
        <dbReference type="ARBA" id="ARBA00022729"/>
    </source>
</evidence>
<comment type="subcellular location">
    <subcellularLocation>
        <location evidence="1">Periplasm</location>
    </subcellularLocation>
</comment>
<proteinExistence type="predicted"/>
<dbReference type="SUPFAM" id="SSF141868">
    <property type="entry name" value="EAL domain-like"/>
    <property type="match status" value="1"/>
</dbReference>
<evidence type="ECO:0000313" key="7">
    <source>
        <dbReference type="Proteomes" id="UP000008311"/>
    </source>
</evidence>
<dbReference type="EMBL" id="EQ980231">
    <property type="protein sequence ID" value="EEF25222.1"/>
    <property type="molecule type" value="Genomic_DNA"/>
</dbReference>
<keyword evidence="7" id="KW-1185">Reference proteome</keyword>
<keyword evidence="2" id="KW-0813">Transport</keyword>
<dbReference type="PANTHER" id="PTHR30368:SF2">
    <property type="entry name" value="SULFATE-BINDING PROTEIN"/>
    <property type="match status" value="1"/>
</dbReference>
<evidence type="ECO:0000256" key="2">
    <source>
        <dbReference type="ARBA" id="ARBA00022448"/>
    </source>
</evidence>
<organism evidence="6 7">
    <name type="scientific">Ricinus communis</name>
    <name type="common">Castor bean</name>
    <dbReference type="NCBI Taxonomy" id="3988"/>
    <lineage>
        <taxon>Eukaryota</taxon>
        <taxon>Viridiplantae</taxon>
        <taxon>Streptophyta</taxon>
        <taxon>Embryophyta</taxon>
        <taxon>Tracheophyta</taxon>
        <taxon>Spermatophyta</taxon>
        <taxon>Magnoliopsida</taxon>
        <taxon>eudicotyledons</taxon>
        <taxon>Gunneridae</taxon>
        <taxon>Pentapetalae</taxon>
        <taxon>rosids</taxon>
        <taxon>fabids</taxon>
        <taxon>Malpighiales</taxon>
        <taxon>Euphorbiaceae</taxon>
        <taxon>Acalyphoideae</taxon>
        <taxon>Acalypheae</taxon>
        <taxon>Ricinus</taxon>
    </lineage>
</organism>
<dbReference type="PANTHER" id="PTHR30368">
    <property type="entry name" value="SULFATE-BINDING PROTEIN"/>
    <property type="match status" value="1"/>
</dbReference>
<dbReference type="InParanoid" id="B9TFZ2"/>
<dbReference type="InterPro" id="IPR035919">
    <property type="entry name" value="EAL_sf"/>
</dbReference>
<name>B9TFZ2_RICCO</name>
<evidence type="ECO:0000256" key="1">
    <source>
        <dbReference type="ARBA" id="ARBA00004418"/>
    </source>
</evidence>
<dbReference type="InterPro" id="IPR005669">
    <property type="entry name" value="Thiosulph/SO4-bd"/>
</dbReference>
<protein>
    <submittedName>
        <fullName evidence="6">Sulfate-binding protein, putative</fullName>
    </submittedName>
</protein>
<evidence type="ECO:0000256" key="4">
    <source>
        <dbReference type="ARBA" id="ARBA00022764"/>
    </source>
</evidence>
<gene>
    <name evidence="6" type="ORF">RCOM_1922240</name>
</gene>
<feature type="domain" description="EAL" evidence="5">
    <location>
        <begin position="258"/>
        <end position="347"/>
    </location>
</feature>
<dbReference type="InterPro" id="IPR001633">
    <property type="entry name" value="EAL_dom"/>
</dbReference>
<dbReference type="Gene3D" id="3.20.20.450">
    <property type="entry name" value="EAL domain"/>
    <property type="match status" value="1"/>
</dbReference>
<sequence>MNRSADIDILAQKGKLIPANWQTRLPNNSVPSASPTVFLVRKGNPKQVKDWDDLVRPGVTSVIPNPKTSGNGKYSYLAAWGYVTQKGGDAAKARQFVTELFKHVPVLDTGGRGATTTFAQREIGDVLVTFENEVYLLQKELGEDKYEVVYPSVTVLAENPVSLVDKVVDKKGTRKVAQAYLEFHFSPQGQALAAKHYLRPQVSEVAQPAFKKLHTFTVKQEGVTMTQRQSNQEPEHVIQLRAELKHALSLDLEELGLLEASSGEYESTFIGVHLKTAFQPIYDAKQGDIYGYEALIRPSLFGTLGSTPEFAFTYAEQSGKLVQFDRVCRSQHVLNYRAIHQETACCF</sequence>
<dbReference type="GO" id="GO:0043199">
    <property type="term" value="F:sulfate binding"/>
    <property type="evidence" value="ECO:0000318"/>
    <property type="project" value="GO_Central"/>
</dbReference>
<evidence type="ECO:0000259" key="5">
    <source>
        <dbReference type="PROSITE" id="PS50883"/>
    </source>
</evidence>
<evidence type="ECO:0000313" key="6">
    <source>
        <dbReference type="EMBL" id="EEF25222.1"/>
    </source>
</evidence>
<keyword evidence="3" id="KW-0732">Signal</keyword>
<dbReference type="NCBIfam" id="TIGR00971">
    <property type="entry name" value="3a0106s03"/>
    <property type="match status" value="1"/>
</dbReference>
<dbReference type="AlphaFoldDB" id="B9TFZ2"/>
<dbReference type="Pfam" id="PF13531">
    <property type="entry name" value="SBP_bac_11"/>
    <property type="match status" value="1"/>
</dbReference>
<dbReference type="Gene3D" id="3.40.190.10">
    <property type="entry name" value="Periplasmic binding protein-like II"/>
    <property type="match status" value="1"/>
</dbReference>
<accession>B9TFZ2</accession>
<dbReference type="GO" id="GO:1902358">
    <property type="term" value="P:sulfate transmembrane transport"/>
    <property type="evidence" value="ECO:0007669"/>
    <property type="project" value="InterPro"/>
</dbReference>
<dbReference type="Proteomes" id="UP000008311">
    <property type="component" value="Unassembled WGS sequence"/>
</dbReference>
<keyword evidence="4" id="KW-0574">Periplasm</keyword>
<dbReference type="PROSITE" id="PS50883">
    <property type="entry name" value="EAL"/>
    <property type="match status" value="1"/>
</dbReference>